<sequence length="45" mass="5175">LGELGSILLKNGICDDPNSTPFYLKKPQAEREYEQRMQLKNECTC</sequence>
<keyword evidence="1" id="KW-0378">Hydrolase</keyword>
<organism evidence="1">
    <name type="scientific">human gut metagenome</name>
    <dbReference type="NCBI Taxonomy" id="408170"/>
    <lineage>
        <taxon>unclassified sequences</taxon>
        <taxon>metagenomes</taxon>
        <taxon>organismal metagenomes</taxon>
    </lineage>
</organism>
<dbReference type="GO" id="GO:0008233">
    <property type="term" value="F:peptidase activity"/>
    <property type="evidence" value="ECO:0007669"/>
    <property type="project" value="UniProtKB-KW"/>
</dbReference>
<gene>
    <name evidence="1" type="ORF">Q604_UNBC17848G0001</name>
</gene>
<feature type="non-terminal residue" evidence="1">
    <location>
        <position position="1"/>
    </location>
</feature>
<comment type="caution">
    <text evidence="1">The sequence shown here is derived from an EMBL/GenBank/DDBJ whole genome shotgun (WGS) entry which is preliminary data.</text>
</comment>
<dbReference type="EMBL" id="AZMM01017848">
    <property type="protein sequence ID" value="ETJ25337.1"/>
    <property type="molecule type" value="Genomic_DNA"/>
</dbReference>
<name>W1X4L0_9ZZZZ</name>
<protein>
    <submittedName>
        <fullName evidence="1">Glycoprotease family protein</fullName>
    </submittedName>
</protein>
<dbReference type="AlphaFoldDB" id="W1X4L0"/>
<proteinExistence type="predicted"/>
<dbReference type="GO" id="GO:0006508">
    <property type="term" value="P:proteolysis"/>
    <property type="evidence" value="ECO:0007669"/>
    <property type="project" value="UniProtKB-KW"/>
</dbReference>
<reference evidence="1" key="1">
    <citation type="submission" date="2013-12" db="EMBL/GenBank/DDBJ databases">
        <title>A Varibaculum cambriense genome reconstructed from a premature infant gut community with otherwise low bacterial novelty that shifts toward anaerobic metabolism during the third week of life.</title>
        <authorList>
            <person name="Brown C.T."/>
            <person name="Sharon I."/>
            <person name="Thomas B.C."/>
            <person name="Castelle C.J."/>
            <person name="Morowitz M.J."/>
            <person name="Banfield J.F."/>
        </authorList>
    </citation>
    <scope>NUCLEOTIDE SEQUENCE</scope>
</reference>
<keyword evidence="1" id="KW-0645">Protease</keyword>
<evidence type="ECO:0000313" key="1">
    <source>
        <dbReference type="EMBL" id="ETJ25337.1"/>
    </source>
</evidence>
<accession>W1X4L0</accession>